<feature type="region of interest" description="Disordered" evidence="6">
    <location>
        <begin position="573"/>
        <end position="772"/>
    </location>
</feature>
<accession>A0A4T0BL01</accession>
<evidence type="ECO:0000256" key="5">
    <source>
        <dbReference type="ARBA" id="ARBA00023242"/>
    </source>
</evidence>
<gene>
    <name evidence="8" type="ORF">D6C78_06276</name>
</gene>
<dbReference type="Pfam" id="PF01846">
    <property type="entry name" value="FF"/>
    <property type="match status" value="3"/>
</dbReference>
<feature type="region of interest" description="Disordered" evidence="6">
    <location>
        <begin position="106"/>
        <end position="139"/>
    </location>
</feature>
<dbReference type="PROSITE" id="PS01159">
    <property type="entry name" value="WW_DOMAIN_1"/>
    <property type="match status" value="2"/>
</dbReference>
<dbReference type="InterPro" id="IPR001202">
    <property type="entry name" value="WW_dom"/>
</dbReference>
<dbReference type="FunFam" id="1.10.10.440:FF:000013">
    <property type="entry name" value="pre-mRNA-processing protein 40A isoform X1"/>
    <property type="match status" value="1"/>
</dbReference>
<dbReference type="AlphaFoldDB" id="A0A4T0BL01"/>
<dbReference type="EMBL" id="QZBZ01000136">
    <property type="protein sequence ID" value="TIA35236.1"/>
    <property type="molecule type" value="Genomic_DNA"/>
</dbReference>
<dbReference type="PANTHER" id="PTHR11864:SF0">
    <property type="entry name" value="PRP40 PRE-MRNA PROCESSING FACTOR 40 HOMOLOG A (YEAST)"/>
    <property type="match status" value="1"/>
</dbReference>
<evidence type="ECO:0000259" key="7">
    <source>
        <dbReference type="PROSITE" id="PS51676"/>
    </source>
</evidence>
<evidence type="ECO:0000256" key="2">
    <source>
        <dbReference type="ARBA" id="ARBA00022664"/>
    </source>
</evidence>
<evidence type="ECO:0000256" key="4">
    <source>
        <dbReference type="ARBA" id="ARBA00023187"/>
    </source>
</evidence>
<proteinExistence type="predicted"/>
<feature type="domain" description="FF" evidence="7">
    <location>
        <begin position="219"/>
        <end position="275"/>
    </location>
</feature>
<dbReference type="PROSITE" id="PS51676">
    <property type="entry name" value="FF"/>
    <property type="match status" value="3"/>
</dbReference>
<dbReference type="GO" id="GO:0045292">
    <property type="term" value="P:mRNA cis splicing, via spliceosome"/>
    <property type="evidence" value="ECO:0007669"/>
    <property type="project" value="InterPro"/>
</dbReference>
<dbReference type="Proteomes" id="UP000308724">
    <property type="component" value="Unassembled WGS sequence"/>
</dbReference>
<evidence type="ECO:0000313" key="9">
    <source>
        <dbReference type="Proteomes" id="UP000308724"/>
    </source>
</evidence>
<evidence type="ECO:0000256" key="1">
    <source>
        <dbReference type="ARBA" id="ARBA00004123"/>
    </source>
</evidence>
<keyword evidence="4" id="KW-0508">mRNA splicing</keyword>
<name>A0A4T0BL01_AURPU</name>
<dbReference type="InterPro" id="IPR036517">
    <property type="entry name" value="FF_domain_sf"/>
</dbReference>
<feature type="compositionally biased region" description="Basic and acidic residues" evidence="6">
    <location>
        <begin position="604"/>
        <end position="626"/>
    </location>
</feature>
<dbReference type="InterPro" id="IPR002713">
    <property type="entry name" value="FF_domain"/>
</dbReference>
<comment type="caution">
    <text evidence="8">The sequence shown here is derived from an EMBL/GenBank/DDBJ whole genome shotgun (WGS) entry which is preliminary data.</text>
</comment>
<dbReference type="Gene3D" id="1.10.10.440">
    <property type="entry name" value="FF domain"/>
    <property type="match status" value="5"/>
</dbReference>
<reference evidence="8 9" key="1">
    <citation type="submission" date="2018-10" db="EMBL/GenBank/DDBJ databases">
        <title>Fifty Aureobasidium pullulans genomes reveal a recombining polyextremotolerant generalist.</title>
        <authorList>
            <person name="Gostincar C."/>
            <person name="Turk M."/>
            <person name="Zajc J."/>
            <person name="Gunde-Cimerman N."/>
        </authorList>
    </citation>
    <scope>NUCLEOTIDE SEQUENCE [LARGE SCALE GENOMIC DNA]</scope>
    <source>
        <strain evidence="8 9">EXF-1645</strain>
    </source>
</reference>
<keyword evidence="5" id="KW-0539">Nucleus</keyword>
<sequence length="772" mass="90526">MATTRSIQLLTATMSALQSHPAWQILLDKKTNKPYYYNRSANINTYTVPDDLLTPAQKATGWAQTTADGGRVYFFRKDDKTKTSWTPPPGWETPAAAPVQEAPQFVSSSFQAHPPAREQRGPRESRPFHDRREESNYRGPIAVAATGPEYASREEAEAAFTKLLRKSGVQPGWSWERAMRATIQDPQYRAIKEPSERKAAFEKYLDDVVREDQEREKERIKKLRSDFRSMLQTHPEIKHYTRWKTARPMLENEAIFRATDNEDEKRRLFDDYLIDLRKAAEDKRQRDYDAAMTGVADLLQVLDLNAKSQWMETRERLHSHPDFQEDPKYKILSPSEPLQIFDRYMRRLWNDAHNEKQRTAQLKAREQRKAREGFAALLAELREAETIKPGTMWKEVYPLIENEPRYIKLMDNLGHKDRITDGSTPQDIFFDFLDDFDKEVHDIRPAVEATLKEEHFRFVPSTTLEEFLHAIRHDRRISSMNPHLLEEVYKRLHRNALDREEDIERDAKRQQRKAVDALRSRIKHLEPPVLIGDTWEQVRPRVERSEEYKAVTSDEDRQLAYDKFMNRLKEDAAERERLRRHDRERERDRDRRRDRERRRSRSPPSREVDAYEADRRRAASERERQYRHSSISGLSPPPRERPRVRDDRYERDVGDPRRERQVSLSIYDRERREREAERERSYISRADPRTKASELDYGDGGDSPKPESTSGGNNSNKRSAAGNGDSDAKRQAKRPRVGEHTSSRNVTPAPSTAENDEPALQSGSEEGEIEEV</sequence>
<protein>
    <recommendedName>
        <fullName evidence="7">FF domain-containing protein</fullName>
    </recommendedName>
</protein>
<dbReference type="SUPFAM" id="SSF81698">
    <property type="entry name" value="FF domain"/>
    <property type="match status" value="5"/>
</dbReference>
<feature type="domain" description="FF" evidence="7">
    <location>
        <begin position="367"/>
        <end position="435"/>
    </location>
</feature>
<feature type="compositionally biased region" description="Polar residues" evidence="6">
    <location>
        <begin position="706"/>
        <end position="718"/>
    </location>
</feature>
<dbReference type="Pfam" id="PF25432">
    <property type="entry name" value="FF_PRPF40A"/>
    <property type="match status" value="1"/>
</dbReference>
<feature type="compositionally biased region" description="Basic and acidic residues" evidence="6">
    <location>
        <begin position="573"/>
        <end position="593"/>
    </location>
</feature>
<feature type="domain" description="FF" evidence="7">
    <location>
        <begin position="153"/>
        <end position="207"/>
    </location>
</feature>
<keyword evidence="2" id="KW-0507">mRNA processing</keyword>
<dbReference type="InterPro" id="IPR039726">
    <property type="entry name" value="Prp40-like"/>
</dbReference>
<dbReference type="GO" id="GO:0003723">
    <property type="term" value="F:RNA binding"/>
    <property type="evidence" value="ECO:0007669"/>
    <property type="project" value="TreeGrafter"/>
</dbReference>
<feature type="compositionally biased region" description="Basic and acidic residues" evidence="6">
    <location>
        <begin position="115"/>
        <end position="136"/>
    </location>
</feature>
<feature type="compositionally biased region" description="Polar residues" evidence="6">
    <location>
        <begin position="743"/>
        <end position="753"/>
    </location>
</feature>
<feature type="compositionally biased region" description="Basic and acidic residues" evidence="6">
    <location>
        <begin position="726"/>
        <end position="742"/>
    </location>
</feature>
<dbReference type="GO" id="GO:0005685">
    <property type="term" value="C:U1 snRNP"/>
    <property type="evidence" value="ECO:0007669"/>
    <property type="project" value="TreeGrafter"/>
</dbReference>
<comment type="subcellular location">
    <subcellularLocation>
        <location evidence="1">Nucleus</location>
    </subcellularLocation>
</comment>
<feature type="compositionally biased region" description="Basic and acidic residues" evidence="6">
    <location>
        <begin position="638"/>
        <end position="694"/>
    </location>
</feature>
<keyword evidence="3" id="KW-0677">Repeat</keyword>
<evidence type="ECO:0000313" key="8">
    <source>
        <dbReference type="EMBL" id="TIA35236.1"/>
    </source>
</evidence>
<organism evidence="8 9">
    <name type="scientific">Aureobasidium pullulans</name>
    <name type="common">Black yeast</name>
    <name type="synonym">Pullularia pullulans</name>
    <dbReference type="NCBI Taxonomy" id="5580"/>
    <lineage>
        <taxon>Eukaryota</taxon>
        <taxon>Fungi</taxon>
        <taxon>Dikarya</taxon>
        <taxon>Ascomycota</taxon>
        <taxon>Pezizomycotina</taxon>
        <taxon>Dothideomycetes</taxon>
        <taxon>Dothideomycetidae</taxon>
        <taxon>Dothideales</taxon>
        <taxon>Saccotheciaceae</taxon>
        <taxon>Aureobasidium</taxon>
    </lineage>
</organism>
<dbReference type="SMART" id="SM00441">
    <property type="entry name" value="FF"/>
    <property type="match status" value="5"/>
</dbReference>
<dbReference type="GO" id="GO:0071004">
    <property type="term" value="C:U2-type prespliceosome"/>
    <property type="evidence" value="ECO:0007669"/>
    <property type="project" value="TreeGrafter"/>
</dbReference>
<evidence type="ECO:0000256" key="3">
    <source>
        <dbReference type="ARBA" id="ARBA00022737"/>
    </source>
</evidence>
<dbReference type="PANTHER" id="PTHR11864">
    <property type="entry name" value="PRE-MRNA-PROCESSING PROTEIN PRP40"/>
    <property type="match status" value="1"/>
</dbReference>
<evidence type="ECO:0000256" key="6">
    <source>
        <dbReference type="SAM" id="MobiDB-lite"/>
    </source>
</evidence>